<protein>
    <submittedName>
        <fullName evidence="5">Conjugal transfer protein TrbE</fullName>
    </submittedName>
</protein>
<dbReference type="Pfam" id="PF19044">
    <property type="entry name" value="P-loop_TraG"/>
    <property type="match status" value="1"/>
</dbReference>
<keyword evidence="3" id="KW-0067">ATP-binding</keyword>
<evidence type="ECO:0000313" key="6">
    <source>
        <dbReference type="Proteomes" id="UP000287746"/>
    </source>
</evidence>
<evidence type="ECO:0000256" key="1">
    <source>
        <dbReference type="ARBA" id="ARBA00006512"/>
    </source>
</evidence>
<keyword evidence="2" id="KW-0547">Nucleotide-binding</keyword>
<dbReference type="InterPro" id="IPR027417">
    <property type="entry name" value="P-loop_NTPase"/>
</dbReference>
<evidence type="ECO:0000256" key="2">
    <source>
        <dbReference type="ARBA" id="ARBA00022741"/>
    </source>
</evidence>
<dbReference type="Pfam" id="PF03135">
    <property type="entry name" value="CagE_TrbE_VirB"/>
    <property type="match status" value="1"/>
</dbReference>
<dbReference type="Gene3D" id="3.40.50.300">
    <property type="entry name" value="P-loop containing nucleotide triphosphate hydrolases"/>
    <property type="match status" value="2"/>
</dbReference>
<dbReference type="PANTHER" id="PTHR30121:SF12">
    <property type="entry name" value="TYPE IV SECRETION SYSTEM PROTEIN CAGE"/>
    <property type="match status" value="1"/>
</dbReference>
<accession>A0A430FY01</accession>
<feature type="domain" description="AAA+ ATPase" evidence="4">
    <location>
        <begin position="440"/>
        <end position="705"/>
    </location>
</feature>
<evidence type="ECO:0000313" key="5">
    <source>
        <dbReference type="EMBL" id="RSY77407.1"/>
    </source>
</evidence>
<proteinExistence type="inferred from homology"/>
<dbReference type="SMART" id="SM00382">
    <property type="entry name" value="AAA"/>
    <property type="match status" value="1"/>
</dbReference>
<dbReference type="CDD" id="cd01127">
    <property type="entry name" value="TrwB_TraG_TraD_VirD4"/>
    <property type="match status" value="1"/>
</dbReference>
<dbReference type="InterPro" id="IPR051162">
    <property type="entry name" value="T4SS_component"/>
</dbReference>
<dbReference type="PANTHER" id="PTHR30121">
    <property type="entry name" value="UNCHARACTERIZED PROTEIN YJGR-RELATED"/>
    <property type="match status" value="1"/>
</dbReference>
<dbReference type="RefSeq" id="WP_126006014.1">
    <property type="nucleotide sequence ID" value="NZ_QQYZ01000032.1"/>
</dbReference>
<comment type="caution">
    <text evidence="5">The sequence shown here is derived from an EMBL/GenBank/DDBJ whole genome shotgun (WGS) entry which is preliminary data.</text>
</comment>
<organism evidence="5 6">
    <name type="scientific">Sphingomonas koreensis</name>
    <dbReference type="NCBI Taxonomy" id="93064"/>
    <lineage>
        <taxon>Bacteria</taxon>
        <taxon>Pseudomonadati</taxon>
        <taxon>Pseudomonadota</taxon>
        <taxon>Alphaproteobacteria</taxon>
        <taxon>Sphingomonadales</taxon>
        <taxon>Sphingomonadaceae</taxon>
        <taxon>Sphingomonas</taxon>
    </lineage>
</organism>
<dbReference type="SUPFAM" id="SSF52540">
    <property type="entry name" value="P-loop containing nucleoside triphosphate hydrolases"/>
    <property type="match status" value="1"/>
</dbReference>
<sequence length="817" mass="89748">MMNLSEYRNRNTRLADFLPWAALAGEGVVLNKDGSLQRSARFRGPDLDSAVPAELVAVAGRLNNAFRRLGSGWAIFVEAQRHGAVSYPASTFADSASALVDAERKADFEEAGAHFESSYFLTFLYLPPAEDAARAETWLYEGRDHAGVDAREVLRSFVDRTDRILNLIDAFMPECVWLDDAETLTYLHSTISTKRHRVRVPETPMYLDALLADQPLTGGLEPRLGDAHVRILTIVGFPTATTPGILDELNRLAFPYRWSTRAILLDKTDATKLLTKIRRQWFAKRKSIAAILKEVMTNEASALVDTDAANKAADADMALQELGADYAGQAYVTATITVWDDDPRVAAEKLRLVEKVIQGRDFTAMTETINAVDAWLGSLPGHVYANVRQPPISTLNLAHMIPLSAVWAGPERDEHFDAPPLLYGRTEGSTPFRLSIHVGDVGHTLIVGPTGAGKSVLLALMALQFRRYPQSQVFAFDFGGSIRAAALAMQGDWHDLGGGLTEGSEESVSLQPLARVDDVAERAWASDWLIAILSRESVPVTPEVKEHLWSALSSLASAPVAERTLTGLSVLLQSNDLKQALRPYCVGGPYGRLLDAEAEHLGEAHVQAFETEGLIGTGAAAAVLAYLFHRIEDRLDGRPTLLIVDEGWLALDDDRFAGQLREWLKTLRKKNASVIFATQSLSDIDGSAIAPAIIESCQTRILLPNERAVEPQITAIYRRFGLNDRQIEILARATPKRDYYCQSRRGNRLFELGLSDVALALCAASSKQHQAMIADVHARSGTEGFLAEWLAANRLDWAADLITDLTNVNQQDPEARP</sequence>
<dbReference type="GO" id="GO:0005524">
    <property type="term" value="F:ATP binding"/>
    <property type="evidence" value="ECO:0007669"/>
    <property type="project" value="UniProtKB-KW"/>
</dbReference>
<dbReference type="NCBIfam" id="NF010447">
    <property type="entry name" value="PRK13873.1"/>
    <property type="match status" value="1"/>
</dbReference>
<evidence type="ECO:0000256" key="3">
    <source>
        <dbReference type="ARBA" id="ARBA00022840"/>
    </source>
</evidence>
<reference evidence="5 6" key="1">
    <citation type="submission" date="2018-07" db="EMBL/GenBank/DDBJ databases">
        <title>Genomic and Epidemiologic Investigation of an Indolent Hospital Outbreak.</title>
        <authorList>
            <person name="Johnson R.C."/>
            <person name="Deming C."/>
            <person name="Conlan S."/>
            <person name="Zellmer C.J."/>
            <person name="Michelin A.V."/>
            <person name="Lee-Lin S."/>
            <person name="Thomas P.J."/>
            <person name="Park M."/>
            <person name="Weingarten R.A."/>
            <person name="Less J."/>
            <person name="Dekker J.P."/>
            <person name="Frank K.M."/>
            <person name="Musser K.A."/>
            <person name="Mcquiston J.R."/>
            <person name="Henderson D.K."/>
            <person name="Lau A.F."/>
            <person name="Palmore T.N."/>
            <person name="Segre J.A."/>
        </authorList>
    </citation>
    <scope>NUCLEOTIDE SEQUENCE [LARGE SCALE GENOMIC DNA]</scope>
    <source>
        <strain evidence="5 6">SK-CDC1_0717</strain>
    </source>
</reference>
<evidence type="ECO:0000259" key="4">
    <source>
        <dbReference type="SMART" id="SM00382"/>
    </source>
</evidence>
<dbReference type="EMBL" id="QQYZ01000032">
    <property type="protein sequence ID" value="RSY77407.1"/>
    <property type="molecule type" value="Genomic_DNA"/>
</dbReference>
<comment type="similarity">
    <text evidence="1">Belongs to the TrbE/VirB4 family.</text>
</comment>
<dbReference type="InterPro" id="IPR018145">
    <property type="entry name" value="CagE_TrbE_VirB_cntrl_dom"/>
</dbReference>
<name>A0A430FY01_9SPHN</name>
<dbReference type="AlphaFoldDB" id="A0A430FY01"/>
<dbReference type="InterPro" id="IPR003593">
    <property type="entry name" value="AAA+_ATPase"/>
</dbReference>
<gene>
    <name evidence="5" type="ORF">DAH66_20660</name>
</gene>
<dbReference type="InterPro" id="IPR043964">
    <property type="entry name" value="P-loop_TraG"/>
</dbReference>
<dbReference type="Proteomes" id="UP000287746">
    <property type="component" value="Unassembled WGS sequence"/>
</dbReference>